<dbReference type="SUPFAM" id="SSF56300">
    <property type="entry name" value="Metallo-dependent phosphatases"/>
    <property type="match status" value="1"/>
</dbReference>
<dbReference type="EMBL" id="JBHLUU010000024">
    <property type="protein sequence ID" value="MFC0475267.1"/>
    <property type="molecule type" value="Genomic_DNA"/>
</dbReference>
<evidence type="ECO:0000313" key="2">
    <source>
        <dbReference type="EMBL" id="MFC0475267.1"/>
    </source>
</evidence>
<evidence type="ECO:0000313" key="3">
    <source>
        <dbReference type="Proteomes" id="UP001589738"/>
    </source>
</evidence>
<dbReference type="PANTHER" id="PTHR31302:SF25">
    <property type="entry name" value="PHOSPHOESTERASE"/>
    <property type="match status" value="1"/>
</dbReference>
<dbReference type="PANTHER" id="PTHR31302">
    <property type="entry name" value="TRANSMEMBRANE PROTEIN WITH METALLOPHOSPHOESTERASE DOMAIN-RELATED"/>
    <property type="match status" value="1"/>
</dbReference>
<protein>
    <submittedName>
        <fullName evidence="2">Metallophosphoesterase</fullName>
    </submittedName>
</protein>
<dbReference type="CDD" id="cd07385">
    <property type="entry name" value="MPP_YkuE_C"/>
    <property type="match status" value="1"/>
</dbReference>
<comment type="caution">
    <text evidence="2">The sequence shown here is derived from an EMBL/GenBank/DDBJ whole genome shotgun (WGS) entry which is preliminary data.</text>
</comment>
<proteinExistence type="predicted"/>
<evidence type="ECO:0000259" key="1">
    <source>
        <dbReference type="Pfam" id="PF00149"/>
    </source>
</evidence>
<reference evidence="2 3" key="1">
    <citation type="submission" date="2024-09" db="EMBL/GenBank/DDBJ databases">
        <authorList>
            <person name="Sun Q."/>
            <person name="Mori K."/>
        </authorList>
    </citation>
    <scope>NUCLEOTIDE SEQUENCE [LARGE SCALE GENOMIC DNA]</scope>
    <source>
        <strain evidence="2 3">CGMCC 1.9126</strain>
    </source>
</reference>
<feature type="domain" description="Calcineurin-like phosphoesterase" evidence="1">
    <location>
        <begin position="59"/>
        <end position="226"/>
    </location>
</feature>
<dbReference type="InterPro" id="IPR004843">
    <property type="entry name" value="Calcineurin-like_PHP"/>
</dbReference>
<organism evidence="2 3">
    <name type="scientific">Robertmurraya beringensis</name>
    <dbReference type="NCBI Taxonomy" id="641660"/>
    <lineage>
        <taxon>Bacteria</taxon>
        <taxon>Bacillati</taxon>
        <taxon>Bacillota</taxon>
        <taxon>Bacilli</taxon>
        <taxon>Bacillales</taxon>
        <taxon>Bacillaceae</taxon>
        <taxon>Robertmurraya</taxon>
    </lineage>
</organism>
<keyword evidence="3" id="KW-1185">Reference proteome</keyword>
<dbReference type="RefSeq" id="WP_340903038.1">
    <property type="nucleotide sequence ID" value="NZ_JBHLUU010000024.1"/>
</dbReference>
<accession>A0ABV6KPL4</accession>
<dbReference type="Gene3D" id="3.60.21.10">
    <property type="match status" value="1"/>
</dbReference>
<dbReference type="Proteomes" id="UP001589738">
    <property type="component" value="Unassembled WGS sequence"/>
</dbReference>
<gene>
    <name evidence="2" type="ORF">ACFFHF_08380</name>
</gene>
<dbReference type="InterPro" id="IPR051158">
    <property type="entry name" value="Metallophosphoesterase_sf"/>
</dbReference>
<name>A0ABV6KPL4_9BACI</name>
<dbReference type="InterPro" id="IPR029052">
    <property type="entry name" value="Metallo-depent_PP-like"/>
</dbReference>
<sequence>MKTKMSRRRFLKRGLGTFITGIVAVCGGGFYAREIEPKLLTVKKHTISHPMIPNGFDGFKILQFSDTHIGFQYDLSQLQELVNKINEQKPDMILFTGDLMDTPNQYADIHSIAPILKNLEAPFGSFAIYGNHDHGGYGSDLYQNVMTEAGFTLLLNEAHQVSLLTNESLYIAGIDDAMLGRPDIQATLESIPNEAYTILLSHAPDLADKAASIGNVQLQLSGHSHGGQIQIPFLGAIIKPPFAKKYFEGFYQIDQAGDPLTLYVNRGLGTTRLPFRFLSPPEITVFTLQTLQK</sequence>
<dbReference type="Pfam" id="PF00149">
    <property type="entry name" value="Metallophos"/>
    <property type="match status" value="1"/>
</dbReference>